<feature type="region of interest" description="Disordered" evidence="1">
    <location>
        <begin position="491"/>
        <end position="554"/>
    </location>
</feature>
<organism evidence="2 3">
    <name type="scientific">Zymoseptoria tritici ST99CH_1E4</name>
    <dbReference type="NCBI Taxonomy" id="1276532"/>
    <lineage>
        <taxon>Eukaryota</taxon>
        <taxon>Fungi</taxon>
        <taxon>Dikarya</taxon>
        <taxon>Ascomycota</taxon>
        <taxon>Pezizomycotina</taxon>
        <taxon>Dothideomycetes</taxon>
        <taxon>Dothideomycetidae</taxon>
        <taxon>Mycosphaerellales</taxon>
        <taxon>Mycosphaerellaceae</taxon>
        <taxon>Zymoseptoria</taxon>
    </lineage>
</organism>
<proteinExistence type="predicted"/>
<dbReference type="AlphaFoldDB" id="A0A2H1FZT4"/>
<dbReference type="EMBL" id="LT854254">
    <property type="protein sequence ID" value="SMR46802.1"/>
    <property type="molecule type" value="Genomic_DNA"/>
</dbReference>
<evidence type="ECO:0000313" key="3">
    <source>
        <dbReference type="Proteomes" id="UP000245764"/>
    </source>
</evidence>
<name>A0A2H1FZT4_ZYMTR</name>
<accession>A0A2H1FZT4</accession>
<protein>
    <submittedName>
        <fullName evidence="2">Uncharacterized protein</fullName>
    </submittedName>
</protein>
<gene>
    <name evidence="2" type="ORF">ZT1E4_G3420</name>
</gene>
<evidence type="ECO:0000256" key="1">
    <source>
        <dbReference type="SAM" id="MobiDB-lite"/>
    </source>
</evidence>
<evidence type="ECO:0000313" key="2">
    <source>
        <dbReference type="EMBL" id="SMR46802.1"/>
    </source>
</evidence>
<dbReference type="Proteomes" id="UP000245764">
    <property type="component" value="Chromosome 2"/>
</dbReference>
<reference evidence="3" key="1">
    <citation type="submission" date="2017-05" db="EMBL/GenBank/DDBJ databases">
        <authorList>
            <person name="Song R."/>
            <person name="Chenine A.L."/>
            <person name="Ruprecht R.M."/>
        </authorList>
    </citation>
    <scope>NUCLEOTIDE SEQUENCE [LARGE SCALE GENOMIC DNA]</scope>
</reference>
<feature type="compositionally biased region" description="Polar residues" evidence="1">
    <location>
        <begin position="522"/>
        <end position="531"/>
    </location>
</feature>
<sequence>MAPAPILIPNRLVPKLEPCETDSADYRDTKQVIRQGLIFLVPRIAIDFQEPLFDFAAIALDAAAELERAQLAQEANAQEKTRLNNDRLLIQSESKTLAWDKARLLEKENDFLKKENAAQLEQKAWYQGEVNRLQTEESEVVRRLEPIFAAIQSIEKAVDSVPSKIRQDTSAIKDGLKPILASVTAIDGRTQSMDRGLMDTVLQSLPSKIQEATSSVEQGLNPIVTGLTVISNHTKSIKNVFESVPTKIQEATSAVEQALNPILTGVVAIDSRTQSMQQVVESVPLKIGKMPEDLVIVASRLQGIEGDVATTKETISYVKKDVQSIETKVTSLDNATAAIGNDVAITKNATAAIGNDTHATKQSVESLKEKMTSFRKEAPNAAVVVPDGTVPVRGAPGAAAGTGLVRDATAAIGNDTHATKQSVESLKEKMTSFRKEAPNAAVVVPDGTVPVRGAPGAAAGTGLVRDGAATARAPLTTGADLVTDGAATAGARPAITSSGPTTPPQSAPRSTGARSAREKRQPLSSATTQESDPVPKKRTATAAGFAPLRDAIKKMKPKPTAIETKNEILKNMRVQLNGDTVPVETVPGALSEAIAKRMEQYTGKKSITNGEWRTGCLVSKAYNTRPLHNVDGSEKSGIYACKECVAKKAPCVWQTEQSLLLLPLPTEARPAGVREGEAAMYFFDA</sequence>